<protein>
    <submittedName>
        <fullName evidence="6">MBL fold metallo-hydrolase</fullName>
    </submittedName>
</protein>
<evidence type="ECO:0000256" key="4">
    <source>
        <dbReference type="ARBA" id="ARBA00022833"/>
    </source>
</evidence>
<dbReference type="CDD" id="cd07720">
    <property type="entry name" value="OPHC2-like_MBL-fold"/>
    <property type="match status" value="1"/>
</dbReference>
<gene>
    <name evidence="6" type="ORF">ACFFR3_41050</name>
</gene>
<name>A0ABV5P022_9ACTN</name>
<dbReference type="EMBL" id="JBHMCF010000046">
    <property type="protein sequence ID" value="MFB9475919.1"/>
    <property type="molecule type" value="Genomic_DNA"/>
</dbReference>
<evidence type="ECO:0000259" key="5">
    <source>
        <dbReference type="SMART" id="SM00849"/>
    </source>
</evidence>
<dbReference type="Pfam" id="PF00753">
    <property type="entry name" value="Lactamase_B"/>
    <property type="match status" value="1"/>
</dbReference>
<evidence type="ECO:0000256" key="3">
    <source>
        <dbReference type="ARBA" id="ARBA00022801"/>
    </source>
</evidence>
<dbReference type="PANTHER" id="PTHR42978">
    <property type="entry name" value="QUORUM-QUENCHING LACTONASE YTNP-RELATED-RELATED"/>
    <property type="match status" value="1"/>
</dbReference>
<evidence type="ECO:0000313" key="6">
    <source>
        <dbReference type="EMBL" id="MFB9475919.1"/>
    </source>
</evidence>
<dbReference type="InterPro" id="IPR001279">
    <property type="entry name" value="Metallo-B-lactamas"/>
</dbReference>
<sequence>MFHRFTVGDLECAVVSDGQSEPPLEPPLGSFYQPATGVPESELRDAVAEEGTGRTTLTCAYNCLCVRTPDGIAIVDTGLGPGFLGYGPAFTPYVGKLGAGLGEAGLTESDVSAVVFTHLHEDHVRGAGTDGEPAFPGAVAYAHAAEVAYWSDRAQRIPDEQRGPALEAIRLFGERLRPASYDAELLPGVHTVDAAGHTPGHTAILLRSRGARLLCLGDTFYDPLQLAHPDWRTPWDHDQVRSVAARRRLLAWAADEGVPVHAYHLPFPGLGRIERRGGAFAWRPGLQDRPGDSDPLR</sequence>
<evidence type="ECO:0000313" key="7">
    <source>
        <dbReference type="Proteomes" id="UP001589568"/>
    </source>
</evidence>
<evidence type="ECO:0000256" key="2">
    <source>
        <dbReference type="ARBA" id="ARBA00022723"/>
    </source>
</evidence>
<dbReference type="RefSeq" id="WP_364380267.1">
    <property type="nucleotide sequence ID" value="NZ_JBHMCF010000046.1"/>
</dbReference>
<dbReference type="Gene3D" id="3.60.15.10">
    <property type="entry name" value="Ribonuclease Z/Hydroxyacylglutathione hydrolase-like"/>
    <property type="match status" value="1"/>
</dbReference>
<organism evidence="6 7">
    <name type="scientific">Nonomuraea salmonea</name>
    <dbReference type="NCBI Taxonomy" id="46181"/>
    <lineage>
        <taxon>Bacteria</taxon>
        <taxon>Bacillati</taxon>
        <taxon>Actinomycetota</taxon>
        <taxon>Actinomycetes</taxon>
        <taxon>Streptosporangiales</taxon>
        <taxon>Streptosporangiaceae</taxon>
        <taxon>Nonomuraea</taxon>
    </lineage>
</organism>
<dbReference type="InterPro" id="IPR051013">
    <property type="entry name" value="MBL_superfamily_lactonases"/>
</dbReference>
<evidence type="ECO:0000256" key="1">
    <source>
        <dbReference type="ARBA" id="ARBA00007749"/>
    </source>
</evidence>
<comment type="similarity">
    <text evidence="1">Belongs to the metallo-beta-lactamase superfamily.</text>
</comment>
<keyword evidence="7" id="KW-1185">Reference proteome</keyword>
<dbReference type="InterPro" id="IPR036866">
    <property type="entry name" value="RibonucZ/Hydroxyglut_hydro"/>
</dbReference>
<feature type="domain" description="Metallo-beta-lactamase" evidence="5">
    <location>
        <begin position="60"/>
        <end position="261"/>
    </location>
</feature>
<proteinExistence type="inferred from homology"/>
<dbReference type="SMART" id="SM00849">
    <property type="entry name" value="Lactamase_B"/>
    <property type="match status" value="1"/>
</dbReference>
<accession>A0ABV5P022</accession>
<keyword evidence="2" id="KW-0479">Metal-binding</keyword>
<dbReference type="Proteomes" id="UP001589568">
    <property type="component" value="Unassembled WGS sequence"/>
</dbReference>
<dbReference type="SUPFAM" id="SSF56281">
    <property type="entry name" value="Metallo-hydrolase/oxidoreductase"/>
    <property type="match status" value="1"/>
</dbReference>
<keyword evidence="4" id="KW-0862">Zinc</keyword>
<comment type="caution">
    <text evidence="6">The sequence shown here is derived from an EMBL/GenBank/DDBJ whole genome shotgun (WGS) entry which is preliminary data.</text>
</comment>
<reference evidence="6 7" key="1">
    <citation type="submission" date="2024-09" db="EMBL/GenBank/DDBJ databases">
        <authorList>
            <person name="Sun Q."/>
            <person name="Mori K."/>
        </authorList>
    </citation>
    <scope>NUCLEOTIDE SEQUENCE [LARGE SCALE GENOMIC DNA]</scope>
    <source>
        <strain evidence="6 7">JCM 3324</strain>
    </source>
</reference>
<keyword evidence="3" id="KW-0378">Hydrolase</keyword>